<evidence type="ECO:0000256" key="3">
    <source>
        <dbReference type="ARBA" id="ARBA00023274"/>
    </source>
</evidence>
<evidence type="ECO:0000256" key="4">
    <source>
        <dbReference type="SAM" id="MobiDB-lite"/>
    </source>
</evidence>
<dbReference type="AlphaFoldDB" id="A0A382NK66"/>
<dbReference type="NCBIfam" id="TIGR00009">
    <property type="entry name" value="L28"/>
    <property type="match status" value="1"/>
</dbReference>
<accession>A0A382NK66</accession>
<proteinExistence type="inferred from homology"/>
<dbReference type="Pfam" id="PF00830">
    <property type="entry name" value="Ribosomal_L28"/>
    <property type="match status" value="1"/>
</dbReference>
<gene>
    <name evidence="5" type="ORF">METZ01_LOCUS314330</name>
</gene>
<evidence type="ECO:0000313" key="5">
    <source>
        <dbReference type="EMBL" id="SVC61476.1"/>
    </source>
</evidence>
<dbReference type="SUPFAM" id="SSF143800">
    <property type="entry name" value="L28p-like"/>
    <property type="match status" value="1"/>
</dbReference>
<dbReference type="InterPro" id="IPR026569">
    <property type="entry name" value="Ribosomal_bL28"/>
</dbReference>
<dbReference type="GO" id="GO:0006412">
    <property type="term" value="P:translation"/>
    <property type="evidence" value="ECO:0007669"/>
    <property type="project" value="InterPro"/>
</dbReference>
<dbReference type="GO" id="GO:0003735">
    <property type="term" value="F:structural constituent of ribosome"/>
    <property type="evidence" value="ECO:0007669"/>
    <property type="project" value="InterPro"/>
</dbReference>
<evidence type="ECO:0008006" key="6">
    <source>
        <dbReference type="Google" id="ProtNLM"/>
    </source>
</evidence>
<evidence type="ECO:0000256" key="2">
    <source>
        <dbReference type="ARBA" id="ARBA00022980"/>
    </source>
</evidence>
<dbReference type="PANTHER" id="PTHR13528:SF2">
    <property type="entry name" value="LARGE RIBOSOMAL SUBUNIT PROTEIN BL28M"/>
    <property type="match status" value="1"/>
</dbReference>
<dbReference type="GO" id="GO:0005840">
    <property type="term" value="C:ribosome"/>
    <property type="evidence" value="ECO:0007669"/>
    <property type="project" value="UniProtKB-KW"/>
</dbReference>
<feature type="region of interest" description="Disordered" evidence="4">
    <location>
        <begin position="1"/>
        <end position="24"/>
    </location>
</feature>
<protein>
    <recommendedName>
        <fullName evidence="6">50S ribosomal protein L28</fullName>
    </recommendedName>
</protein>
<dbReference type="EMBL" id="UINC01100992">
    <property type="protein sequence ID" value="SVC61476.1"/>
    <property type="molecule type" value="Genomic_DNA"/>
</dbReference>
<dbReference type="Gene3D" id="2.30.170.40">
    <property type="entry name" value="Ribosomal protein L28/L24"/>
    <property type="match status" value="1"/>
</dbReference>
<sequence>MSRTCKLTGKKPLRGNRVSKSNNRTNRFQYPNLQKKKIFIPELNKSVTIKLSVRAMKIVDKLGLMSYMKKQGLSLADIT</sequence>
<organism evidence="5">
    <name type="scientific">marine metagenome</name>
    <dbReference type="NCBI Taxonomy" id="408172"/>
    <lineage>
        <taxon>unclassified sequences</taxon>
        <taxon>metagenomes</taxon>
        <taxon>ecological metagenomes</taxon>
    </lineage>
</organism>
<comment type="similarity">
    <text evidence="1">Belongs to the bacterial ribosomal protein bL28 family.</text>
</comment>
<dbReference type="GO" id="GO:1990904">
    <property type="term" value="C:ribonucleoprotein complex"/>
    <property type="evidence" value="ECO:0007669"/>
    <property type="project" value="UniProtKB-KW"/>
</dbReference>
<name>A0A382NK66_9ZZZZ</name>
<dbReference type="HAMAP" id="MF_00373">
    <property type="entry name" value="Ribosomal_bL28"/>
    <property type="match status" value="1"/>
</dbReference>
<reference evidence="5" key="1">
    <citation type="submission" date="2018-05" db="EMBL/GenBank/DDBJ databases">
        <authorList>
            <person name="Lanie J.A."/>
            <person name="Ng W.-L."/>
            <person name="Kazmierczak K.M."/>
            <person name="Andrzejewski T.M."/>
            <person name="Davidsen T.M."/>
            <person name="Wayne K.J."/>
            <person name="Tettelin H."/>
            <person name="Glass J.I."/>
            <person name="Rusch D."/>
            <person name="Podicherti R."/>
            <person name="Tsui H.-C.T."/>
            <person name="Winkler M.E."/>
        </authorList>
    </citation>
    <scope>NUCLEOTIDE SEQUENCE</scope>
</reference>
<dbReference type="InterPro" id="IPR037147">
    <property type="entry name" value="Ribosomal_bL28_sf"/>
</dbReference>
<dbReference type="InterPro" id="IPR001383">
    <property type="entry name" value="Ribosomal_bL28_bact-type"/>
</dbReference>
<dbReference type="InterPro" id="IPR034704">
    <property type="entry name" value="Ribosomal_bL28/bL31-like_sf"/>
</dbReference>
<keyword evidence="3" id="KW-0687">Ribonucleoprotein</keyword>
<evidence type="ECO:0000256" key="1">
    <source>
        <dbReference type="ARBA" id="ARBA00008760"/>
    </source>
</evidence>
<keyword evidence="2" id="KW-0689">Ribosomal protein</keyword>
<dbReference type="PANTHER" id="PTHR13528">
    <property type="entry name" value="39S RIBOSOMAL PROTEIN L28, MITOCHONDRIAL"/>
    <property type="match status" value="1"/>
</dbReference>